<dbReference type="AlphaFoldDB" id="K4KFN3"/>
<reference evidence="2 3" key="1">
    <citation type="journal article" date="2013" name="Genome Announc.">
        <title>Complete genome sequence of Simiduia agarivorans SA1(T), a marine bacterium able to degrade a variety of polysaccharides.</title>
        <authorList>
            <person name="Lin S.Y."/>
            <person name="Shieh W.Y."/>
            <person name="Chen J.S."/>
            <person name="Tang S.L."/>
        </authorList>
    </citation>
    <scope>NUCLEOTIDE SEQUENCE [LARGE SCALE GENOMIC DNA]</scope>
    <source>
        <strain evidence="3">DSM 21679 / JCM 13881 / BCRC 17597 / SA1</strain>
    </source>
</reference>
<protein>
    <recommendedName>
        <fullName evidence="4">Lipoprotein</fullName>
    </recommendedName>
</protein>
<evidence type="ECO:0000256" key="1">
    <source>
        <dbReference type="SAM" id="SignalP"/>
    </source>
</evidence>
<accession>K4KFN3</accession>
<proteinExistence type="predicted"/>
<sequence>MSEKYMNIAYALRSLVVIASFVTLAGCDSKPMTIEEQFEGSYRVMFDDNFSELTTNDQAKMGISDDGTLEIEATDRDPMLVFPVLPIESGGKYVVKVEVWSEFDGMAQLFYSKDGGAEGARFSEAASIRKQIMKGDNTLYYLLDDNDLGKWIRFDPNNRPGRLVIQRFTVKRI</sequence>
<dbReference type="Proteomes" id="UP000000466">
    <property type="component" value="Chromosome"/>
</dbReference>
<organism evidence="2 3">
    <name type="scientific">Simiduia agarivorans (strain DSM 21679 / JCM 13881 / BCRC 17597 / SA1)</name>
    <dbReference type="NCBI Taxonomy" id="1117647"/>
    <lineage>
        <taxon>Bacteria</taxon>
        <taxon>Pseudomonadati</taxon>
        <taxon>Pseudomonadota</taxon>
        <taxon>Gammaproteobacteria</taxon>
        <taxon>Cellvibrionales</taxon>
        <taxon>Cellvibrionaceae</taxon>
        <taxon>Simiduia</taxon>
    </lineage>
</organism>
<dbReference type="PROSITE" id="PS51257">
    <property type="entry name" value="PROKAR_LIPOPROTEIN"/>
    <property type="match status" value="1"/>
</dbReference>
<feature type="signal peptide" evidence="1">
    <location>
        <begin position="1"/>
        <end position="25"/>
    </location>
</feature>
<dbReference type="STRING" id="1117647.M5M_02610"/>
<keyword evidence="3" id="KW-1185">Reference proteome</keyword>
<gene>
    <name evidence="2" type="ordered locus">M5M_02610</name>
</gene>
<dbReference type="EMBL" id="CP003746">
    <property type="protein sequence ID" value="AFU97741.1"/>
    <property type="molecule type" value="Genomic_DNA"/>
</dbReference>
<dbReference type="HOGENOM" id="CLU_1546572_0_0_6"/>
<evidence type="ECO:0008006" key="4">
    <source>
        <dbReference type="Google" id="ProtNLM"/>
    </source>
</evidence>
<feature type="chain" id="PRO_5003879631" description="Lipoprotein" evidence="1">
    <location>
        <begin position="26"/>
        <end position="173"/>
    </location>
</feature>
<evidence type="ECO:0000313" key="3">
    <source>
        <dbReference type="Proteomes" id="UP000000466"/>
    </source>
</evidence>
<evidence type="ECO:0000313" key="2">
    <source>
        <dbReference type="EMBL" id="AFU97741.1"/>
    </source>
</evidence>
<keyword evidence="1" id="KW-0732">Signal</keyword>
<dbReference type="KEGG" id="saga:M5M_02610"/>
<dbReference type="RefSeq" id="WP_015045914.1">
    <property type="nucleotide sequence ID" value="NC_018868.3"/>
</dbReference>
<name>K4KFN3_SIMAS</name>